<gene>
    <name evidence="1" type="ORF">LSH36_473g03090</name>
</gene>
<evidence type="ECO:0000313" key="2">
    <source>
        <dbReference type="Proteomes" id="UP001208570"/>
    </source>
</evidence>
<keyword evidence="2" id="KW-1185">Reference proteome</keyword>
<dbReference type="AlphaFoldDB" id="A0AAD9JB11"/>
<dbReference type="Proteomes" id="UP001208570">
    <property type="component" value="Unassembled WGS sequence"/>
</dbReference>
<dbReference type="EMBL" id="JAODUP010000473">
    <property type="protein sequence ID" value="KAK2148985.1"/>
    <property type="molecule type" value="Genomic_DNA"/>
</dbReference>
<sequence>MRGMDYLSNGDLVVVVTDKHGNEMLHYLSNVCKSEEGNFRDVYVDKQRHRVIIVEISNQNRPGYLHVYTSVDNTWDYKRVLVCRKGRFVVVNKCGDYIIGGYNSRLYKYNTDGRRCWCVPMTDNCDELILVSVLDCVSIYQHGDRLKVITPDYTDIKI</sequence>
<organism evidence="1 2">
    <name type="scientific">Paralvinella palmiformis</name>
    <dbReference type="NCBI Taxonomy" id="53620"/>
    <lineage>
        <taxon>Eukaryota</taxon>
        <taxon>Metazoa</taxon>
        <taxon>Spiralia</taxon>
        <taxon>Lophotrochozoa</taxon>
        <taxon>Annelida</taxon>
        <taxon>Polychaeta</taxon>
        <taxon>Sedentaria</taxon>
        <taxon>Canalipalpata</taxon>
        <taxon>Terebellida</taxon>
        <taxon>Terebelliformia</taxon>
        <taxon>Alvinellidae</taxon>
        <taxon>Paralvinella</taxon>
    </lineage>
</organism>
<protein>
    <submittedName>
        <fullName evidence="1">Uncharacterized protein</fullName>
    </submittedName>
</protein>
<proteinExistence type="predicted"/>
<evidence type="ECO:0000313" key="1">
    <source>
        <dbReference type="EMBL" id="KAK2148985.1"/>
    </source>
</evidence>
<comment type="caution">
    <text evidence="1">The sequence shown here is derived from an EMBL/GenBank/DDBJ whole genome shotgun (WGS) entry which is preliminary data.</text>
</comment>
<accession>A0AAD9JB11</accession>
<reference evidence="1" key="1">
    <citation type="journal article" date="2023" name="Mol. Biol. Evol.">
        <title>Third-Generation Sequencing Reveals the Adaptive Role of the Epigenome in Three Deep-Sea Polychaetes.</title>
        <authorList>
            <person name="Perez M."/>
            <person name="Aroh O."/>
            <person name="Sun Y."/>
            <person name="Lan Y."/>
            <person name="Juniper S.K."/>
            <person name="Young C.R."/>
            <person name="Angers B."/>
            <person name="Qian P.Y."/>
        </authorList>
    </citation>
    <scope>NUCLEOTIDE SEQUENCE</scope>
    <source>
        <strain evidence="1">P08H-3</strain>
    </source>
</reference>
<name>A0AAD9JB11_9ANNE</name>